<gene>
    <name evidence="2" type="ORF">J437_LFUL005493</name>
</gene>
<evidence type="ECO:0000313" key="3">
    <source>
        <dbReference type="Proteomes" id="UP000792457"/>
    </source>
</evidence>
<dbReference type="AlphaFoldDB" id="A0A8K0K321"/>
<evidence type="ECO:0000313" key="2">
    <source>
        <dbReference type="EMBL" id="KAG8226679.1"/>
    </source>
</evidence>
<dbReference type="Proteomes" id="UP000792457">
    <property type="component" value="Unassembled WGS sequence"/>
</dbReference>
<proteinExistence type="predicted"/>
<reference evidence="2" key="1">
    <citation type="submission" date="2013-04" db="EMBL/GenBank/DDBJ databases">
        <authorList>
            <person name="Qu J."/>
            <person name="Murali S.C."/>
            <person name="Bandaranaike D."/>
            <person name="Bellair M."/>
            <person name="Blankenburg K."/>
            <person name="Chao H."/>
            <person name="Dinh H."/>
            <person name="Doddapaneni H."/>
            <person name="Downs B."/>
            <person name="Dugan-Rocha S."/>
            <person name="Elkadiri S."/>
            <person name="Gnanaolivu R.D."/>
            <person name="Hernandez B."/>
            <person name="Javaid M."/>
            <person name="Jayaseelan J.C."/>
            <person name="Lee S."/>
            <person name="Li M."/>
            <person name="Ming W."/>
            <person name="Munidasa M."/>
            <person name="Muniz J."/>
            <person name="Nguyen L."/>
            <person name="Ongeri F."/>
            <person name="Osuji N."/>
            <person name="Pu L.-L."/>
            <person name="Puazo M."/>
            <person name="Qu C."/>
            <person name="Quiroz J."/>
            <person name="Raj R."/>
            <person name="Weissenberger G."/>
            <person name="Xin Y."/>
            <person name="Zou X."/>
            <person name="Han Y."/>
            <person name="Richards S."/>
            <person name="Worley K."/>
            <person name="Muzny D."/>
            <person name="Gibbs R."/>
        </authorList>
    </citation>
    <scope>NUCLEOTIDE SEQUENCE</scope>
    <source>
        <strain evidence="2">Sampled in the wild</strain>
    </source>
</reference>
<dbReference type="Gene3D" id="3.60.10.10">
    <property type="entry name" value="Endonuclease/exonuclease/phosphatase"/>
    <property type="match status" value="1"/>
</dbReference>
<dbReference type="EMBL" id="KZ308293">
    <property type="protein sequence ID" value="KAG8226679.1"/>
    <property type="molecule type" value="Genomic_DNA"/>
</dbReference>
<keyword evidence="3" id="KW-1185">Reference proteome</keyword>
<evidence type="ECO:0000256" key="1">
    <source>
        <dbReference type="SAM" id="MobiDB-lite"/>
    </source>
</evidence>
<dbReference type="OrthoDB" id="6627613at2759"/>
<protein>
    <submittedName>
        <fullName evidence="2">Uncharacterized protein</fullName>
    </submittedName>
</protein>
<comment type="caution">
    <text evidence="2">The sequence shown here is derived from an EMBL/GenBank/DDBJ whole genome shotgun (WGS) entry which is preliminary data.</text>
</comment>
<name>A0A8K0K321_LADFU</name>
<dbReference type="InterPro" id="IPR036691">
    <property type="entry name" value="Endo/exonu/phosph_ase_sf"/>
</dbReference>
<sequence>MMRKPDALRELKNELNEYRFKVEALQEIRWTVNGIIKSGDHIVFYSGGNNGRNGTGFMMEKGIKPAILKFNPVNDQICSLRVKASFFNGTIISVYAPKDDAEEEDEDEFYSKLEEGYENIPTSS</sequence>
<reference evidence="2" key="2">
    <citation type="submission" date="2017-10" db="EMBL/GenBank/DDBJ databases">
        <title>Ladona fulva Genome sequencing and assembly.</title>
        <authorList>
            <person name="Murali S."/>
            <person name="Richards S."/>
            <person name="Bandaranaike D."/>
            <person name="Bellair M."/>
            <person name="Blankenburg K."/>
            <person name="Chao H."/>
            <person name="Dinh H."/>
            <person name="Doddapaneni H."/>
            <person name="Dugan-Rocha S."/>
            <person name="Elkadiri S."/>
            <person name="Gnanaolivu R."/>
            <person name="Hernandez B."/>
            <person name="Skinner E."/>
            <person name="Javaid M."/>
            <person name="Lee S."/>
            <person name="Li M."/>
            <person name="Ming W."/>
            <person name="Munidasa M."/>
            <person name="Muniz J."/>
            <person name="Nguyen L."/>
            <person name="Hughes D."/>
            <person name="Osuji N."/>
            <person name="Pu L.-L."/>
            <person name="Puazo M."/>
            <person name="Qu C."/>
            <person name="Quiroz J."/>
            <person name="Raj R."/>
            <person name="Weissenberger G."/>
            <person name="Xin Y."/>
            <person name="Zou X."/>
            <person name="Han Y."/>
            <person name="Worley K."/>
            <person name="Muzny D."/>
            <person name="Gibbs R."/>
        </authorList>
    </citation>
    <scope>NUCLEOTIDE SEQUENCE</scope>
    <source>
        <strain evidence="2">Sampled in the wild</strain>
    </source>
</reference>
<dbReference type="SUPFAM" id="SSF56219">
    <property type="entry name" value="DNase I-like"/>
    <property type="match status" value="1"/>
</dbReference>
<accession>A0A8K0K321</accession>
<organism evidence="2 3">
    <name type="scientific">Ladona fulva</name>
    <name type="common">Scarce chaser dragonfly</name>
    <name type="synonym">Libellula fulva</name>
    <dbReference type="NCBI Taxonomy" id="123851"/>
    <lineage>
        <taxon>Eukaryota</taxon>
        <taxon>Metazoa</taxon>
        <taxon>Ecdysozoa</taxon>
        <taxon>Arthropoda</taxon>
        <taxon>Hexapoda</taxon>
        <taxon>Insecta</taxon>
        <taxon>Pterygota</taxon>
        <taxon>Palaeoptera</taxon>
        <taxon>Odonata</taxon>
        <taxon>Epiprocta</taxon>
        <taxon>Anisoptera</taxon>
        <taxon>Libelluloidea</taxon>
        <taxon>Libellulidae</taxon>
        <taxon>Ladona</taxon>
    </lineage>
</organism>
<feature type="region of interest" description="Disordered" evidence="1">
    <location>
        <begin position="102"/>
        <end position="124"/>
    </location>
</feature>